<feature type="domain" description="N-acetyltransferase" evidence="1">
    <location>
        <begin position="2"/>
        <end position="139"/>
    </location>
</feature>
<dbReference type="PROSITE" id="PS51186">
    <property type="entry name" value="GNAT"/>
    <property type="match status" value="1"/>
</dbReference>
<protein>
    <submittedName>
        <fullName evidence="2 3">N-acetyltransferase</fullName>
    </submittedName>
</protein>
<dbReference type="EMBL" id="DABGKZ010000046">
    <property type="protein sequence ID" value="HAJ5152563.1"/>
    <property type="molecule type" value="Genomic_DNA"/>
</dbReference>
<dbReference type="SUPFAM" id="SSF55729">
    <property type="entry name" value="Acyl-CoA N-acyltransferases (Nat)"/>
    <property type="match status" value="1"/>
</dbReference>
<accession>A0A244B9R6</accession>
<dbReference type="PANTHER" id="PTHR43233:SF1">
    <property type="entry name" value="FAMILY N-ACETYLTRANSFERASE, PUTATIVE (AFU_ORTHOLOGUE AFUA_6G03350)-RELATED"/>
    <property type="match status" value="1"/>
</dbReference>
<gene>
    <name evidence="3" type="ORF">DD762_26650</name>
    <name evidence="2" type="ORF">HLZ50_21405</name>
</gene>
<evidence type="ECO:0000313" key="2">
    <source>
        <dbReference type="EMBL" id="HAJ5152563.1"/>
    </source>
</evidence>
<sequence>MIVIESKDSIEKVNWQQVRKLLIMCGLNDRNVEQLEKAFRNSAFCWFGYKDEQLIAVARAISDYTWCNYLCDVAVVPEQQGLGYGKILMNVITNQLQPFGKTFIYAIEDKIPFYRQFGFSILTTGMIFADSSELLKMHEQGYIR</sequence>
<reference evidence="2" key="1">
    <citation type="journal article" date="2018" name="Genome Biol.">
        <title>SKESA: strategic k-mer extension for scrupulous assemblies.</title>
        <authorList>
            <person name="Souvorov A."/>
            <person name="Agarwala R."/>
            <person name="Lipman D.J."/>
        </authorList>
    </citation>
    <scope>NUCLEOTIDE SEQUENCE [LARGE SCALE GENOMIC DNA]</scope>
    <source>
        <strain>ecoli[ST-219]</strain>
        <strain evidence="2">Ecoli[ST-219]</strain>
    </source>
</reference>
<dbReference type="AlphaFoldDB" id="A0A244B9R6"/>
<dbReference type="PANTHER" id="PTHR43233">
    <property type="entry name" value="FAMILY N-ACETYLTRANSFERASE, PUTATIVE (AFU_ORTHOLOGUE AFUA_6G03350)-RELATED"/>
    <property type="match status" value="1"/>
</dbReference>
<proteinExistence type="predicted"/>
<reference evidence="3 4" key="2">
    <citation type="submission" date="2018-04" db="EMBL/GenBank/DDBJ databases">
        <title>Draft Genomic Sequencing Of Potential Extraintestinal Pathogenic Escherichia coli B8S56 Isolated from Retail Chicken Skin.</title>
        <authorList>
            <person name="Xu A."/>
            <person name="Tilman S."/>
            <person name="Wisser-Parker K."/>
            <person name="Scullen O.J."/>
            <person name="Sommers C."/>
        </authorList>
    </citation>
    <scope>NUCLEOTIDE SEQUENCE [LARGE SCALE GENOMIC DNA]</scope>
    <source>
        <strain evidence="3 4">B8S56</strain>
    </source>
</reference>
<evidence type="ECO:0000313" key="4">
    <source>
        <dbReference type="Proteomes" id="UP000245761"/>
    </source>
</evidence>
<reference evidence="2" key="3">
    <citation type="submission" date="2019-11" db="EMBL/GenBank/DDBJ databases">
        <authorList>
            <consortium name="NCBI Pathogen Detection Project"/>
        </authorList>
    </citation>
    <scope>NUCLEOTIDE SEQUENCE</scope>
    <source>
        <strain evidence="2">Ecoli[ST-219]</strain>
    </source>
</reference>
<dbReference type="RefSeq" id="WP_053287820.1">
    <property type="nucleotide sequence ID" value="NZ_CP023142.1"/>
</dbReference>
<dbReference type="Proteomes" id="UP000840371">
    <property type="component" value="Unassembled WGS sequence"/>
</dbReference>
<dbReference type="Pfam" id="PF00583">
    <property type="entry name" value="Acetyltransf_1"/>
    <property type="match status" value="1"/>
</dbReference>
<organism evidence="3 4">
    <name type="scientific">Escherichia coli</name>
    <dbReference type="NCBI Taxonomy" id="562"/>
    <lineage>
        <taxon>Bacteria</taxon>
        <taxon>Pseudomonadati</taxon>
        <taxon>Pseudomonadota</taxon>
        <taxon>Gammaproteobacteria</taxon>
        <taxon>Enterobacterales</taxon>
        <taxon>Enterobacteriaceae</taxon>
        <taxon>Escherichia</taxon>
    </lineage>
</organism>
<evidence type="ECO:0000313" key="3">
    <source>
        <dbReference type="EMBL" id="PWH52719.1"/>
    </source>
</evidence>
<dbReference type="Gene3D" id="3.40.630.30">
    <property type="match status" value="1"/>
</dbReference>
<name>A0A244B9R6_ECOLX</name>
<dbReference type="Proteomes" id="UP000245761">
    <property type="component" value="Unassembled WGS sequence"/>
</dbReference>
<dbReference type="InterPro" id="IPR016181">
    <property type="entry name" value="Acyl_CoA_acyltransferase"/>
</dbReference>
<dbReference type="InterPro" id="IPR053144">
    <property type="entry name" value="Acetyltransferase_Butenolide"/>
</dbReference>
<dbReference type="InterPro" id="IPR000182">
    <property type="entry name" value="GNAT_dom"/>
</dbReference>
<keyword evidence="3" id="KW-0808">Transferase</keyword>
<dbReference type="GO" id="GO:0016747">
    <property type="term" value="F:acyltransferase activity, transferring groups other than amino-acyl groups"/>
    <property type="evidence" value="ECO:0007669"/>
    <property type="project" value="InterPro"/>
</dbReference>
<evidence type="ECO:0000259" key="1">
    <source>
        <dbReference type="PROSITE" id="PS51186"/>
    </source>
</evidence>
<dbReference type="CDD" id="cd04301">
    <property type="entry name" value="NAT_SF"/>
    <property type="match status" value="1"/>
</dbReference>
<dbReference type="EMBL" id="QEMT01000089">
    <property type="protein sequence ID" value="PWH52719.1"/>
    <property type="molecule type" value="Genomic_DNA"/>
</dbReference>
<comment type="caution">
    <text evidence="3">The sequence shown here is derived from an EMBL/GenBank/DDBJ whole genome shotgun (WGS) entry which is preliminary data.</text>
</comment>